<dbReference type="Proteomes" id="UP000043316">
    <property type="component" value="Unassembled WGS sequence"/>
</dbReference>
<gene>
    <name evidence="1" type="ORF">ERS008476_00081</name>
</gene>
<accession>A0A0H5LQ62</accession>
<proteinExistence type="predicted"/>
<dbReference type="AlphaFoldDB" id="A0A0H5LQ62"/>
<reference evidence="2" key="1">
    <citation type="submission" date="2015-03" db="EMBL/GenBank/DDBJ databases">
        <authorList>
            <consortium name="Pathogen Informatics"/>
        </authorList>
    </citation>
    <scope>NUCLEOTIDE SEQUENCE [LARGE SCALE GENOMIC DNA]</scope>
    <source>
        <strain evidence="2">R148</strain>
    </source>
</reference>
<sequence length="37" mass="4016">MGTEGIDLGTEKVDLNTEEVVAATVLPLITRSRHYSV</sequence>
<protein>
    <submittedName>
        <fullName evidence="1">Uncharacterized protein</fullName>
    </submittedName>
</protein>
<evidence type="ECO:0000313" key="1">
    <source>
        <dbReference type="EMBL" id="CRY53198.1"/>
    </source>
</evidence>
<dbReference type="EMBL" id="CWJI01000001">
    <property type="protein sequence ID" value="CRY53198.1"/>
    <property type="molecule type" value="Genomic_DNA"/>
</dbReference>
<evidence type="ECO:0000313" key="2">
    <source>
        <dbReference type="Proteomes" id="UP000043316"/>
    </source>
</evidence>
<organism evidence="1 2">
    <name type="scientific">Yersinia intermedia</name>
    <dbReference type="NCBI Taxonomy" id="631"/>
    <lineage>
        <taxon>Bacteria</taxon>
        <taxon>Pseudomonadati</taxon>
        <taxon>Pseudomonadota</taxon>
        <taxon>Gammaproteobacteria</taxon>
        <taxon>Enterobacterales</taxon>
        <taxon>Yersiniaceae</taxon>
        <taxon>Yersinia</taxon>
    </lineage>
</organism>
<name>A0A0H5LQ62_YERIN</name>